<keyword evidence="3" id="KW-1185">Reference proteome</keyword>
<dbReference type="RefSeq" id="WP_137276201.1">
    <property type="nucleotide sequence ID" value="NZ_QKNX01000002.1"/>
</dbReference>
<dbReference type="SUPFAM" id="SSF54637">
    <property type="entry name" value="Thioesterase/thiol ester dehydrase-isomerase"/>
    <property type="match status" value="1"/>
</dbReference>
<sequence>MVRYFEDYEVGRVYEPDGRYEVTTSEVKEFAEKYDPQPFHLDEEAAKESIFGSLAASGWHTASMCMRVFADGFLDEESSMGARGIDELRWRKPVYPGDTLRVEVEILDKRTSESRPEMGHIRTKLRGYNQDDDCVVEWIALGMHRRRDTNDS</sequence>
<dbReference type="EMBL" id="QKNX01000002">
    <property type="protein sequence ID" value="TKR26285.1"/>
    <property type="molecule type" value="Genomic_DNA"/>
</dbReference>
<name>A0A4U5JCD7_9EURY</name>
<reference evidence="2 3" key="1">
    <citation type="submission" date="2019-04" db="EMBL/GenBank/DDBJ databases">
        <title>Natronomonas sp. F20-122 a newhaloarchaeon isolated from a saline saltern of Isla Bacuta, Huelva, Spain.</title>
        <authorList>
            <person name="Duran-Viseras A."/>
            <person name="Sanchez-Porro C."/>
            <person name="Ventosa A."/>
        </authorList>
    </citation>
    <scope>NUCLEOTIDE SEQUENCE [LARGE SCALE GENOMIC DNA]</scope>
    <source>
        <strain evidence="2 3">F20-122</strain>
    </source>
</reference>
<evidence type="ECO:0000313" key="3">
    <source>
        <dbReference type="Proteomes" id="UP000308037"/>
    </source>
</evidence>
<accession>A0A4U5JCD7</accession>
<dbReference type="InterPro" id="IPR052342">
    <property type="entry name" value="MCH/BMMD"/>
</dbReference>
<dbReference type="InterPro" id="IPR029069">
    <property type="entry name" value="HotDog_dom_sf"/>
</dbReference>
<organism evidence="2 3">
    <name type="scientific">Natronomonas salsuginis</name>
    <dbReference type="NCBI Taxonomy" id="2217661"/>
    <lineage>
        <taxon>Archaea</taxon>
        <taxon>Methanobacteriati</taxon>
        <taxon>Methanobacteriota</taxon>
        <taxon>Stenosarchaea group</taxon>
        <taxon>Halobacteria</taxon>
        <taxon>Halobacteriales</taxon>
        <taxon>Natronomonadaceae</taxon>
        <taxon>Natronomonas</taxon>
    </lineage>
</organism>
<dbReference type="InterPro" id="IPR002539">
    <property type="entry name" value="MaoC-like_dom"/>
</dbReference>
<protein>
    <submittedName>
        <fullName evidence="2">MaoC family dehydratase</fullName>
    </submittedName>
</protein>
<proteinExistence type="predicted"/>
<dbReference type="Proteomes" id="UP000308037">
    <property type="component" value="Unassembled WGS sequence"/>
</dbReference>
<dbReference type="AlphaFoldDB" id="A0A4U5JCD7"/>
<dbReference type="PANTHER" id="PTHR43664">
    <property type="entry name" value="MONOAMINE OXIDASE-RELATED"/>
    <property type="match status" value="1"/>
</dbReference>
<dbReference type="Gene3D" id="3.10.129.10">
    <property type="entry name" value="Hotdog Thioesterase"/>
    <property type="match status" value="1"/>
</dbReference>
<gene>
    <name evidence="2" type="ORF">DM868_07285</name>
</gene>
<dbReference type="Pfam" id="PF01575">
    <property type="entry name" value="MaoC_dehydratas"/>
    <property type="match status" value="1"/>
</dbReference>
<feature type="domain" description="MaoC-like" evidence="1">
    <location>
        <begin position="10"/>
        <end position="114"/>
    </location>
</feature>
<comment type="caution">
    <text evidence="2">The sequence shown here is derived from an EMBL/GenBank/DDBJ whole genome shotgun (WGS) entry which is preliminary data.</text>
</comment>
<dbReference type="OrthoDB" id="225748at2157"/>
<dbReference type="PANTHER" id="PTHR43664:SF1">
    <property type="entry name" value="BETA-METHYLMALYL-COA DEHYDRATASE"/>
    <property type="match status" value="1"/>
</dbReference>
<evidence type="ECO:0000313" key="2">
    <source>
        <dbReference type="EMBL" id="TKR26285.1"/>
    </source>
</evidence>
<dbReference type="CDD" id="cd03454">
    <property type="entry name" value="YdeM"/>
    <property type="match status" value="1"/>
</dbReference>
<evidence type="ECO:0000259" key="1">
    <source>
        <dbReference type="Pfam" id="PF01575"/>
    </source>
</evidence>